<comment type="caution">
    <text evidence="2">The sequence shown here is derived from an EMBL/GenBank/DDBJ whole genome shotgun (WGS) entry which is preliminary data.</text>
</comment>
<accession>A0A0V0U9U7</accession>
<name>A0A0V0U9U7_9BILA</name>
<gene>
    <name evidence="2" type="ORF">T05_9780</name>
</gene>
<protein>
    <submittedName>
        <fullName evidence="2">Uncharacterized protein</fullName>
    </submittedName>
</protein>
<proteinExistence type="predicted"/>
<dbReference type="Proteomes" id="UP000055048">
    <property type="component" value="Unassembled WGS sequence"/>
</dbReference>
<reference evidence="2 3" key="1">
    <citation type="submission" date="2015-01" db="EMBL/GenBank/DDBJ databases">
        <title>Evolution of Trichinella species and genotypes.</title>
        <authorList>
            <person name="Korhonen P.K."/>
            <person name="Edoardo P."/>
            <person name="Giuseppe L.R."/>
            <person name="Gasser R.B."/>
        </authorList>
    </citation>
    <scope>NUCLEOTIDE SEQUENCE [LARGE SCALE GENOMIC DNA]</scope>
    <source>
        <strain evidence="2">ISS417</strain>
    </source>
</reference>
<evidence type="ECO:0000313" key="2">
    <source>
        <dbReference type="EMBL" id="KRX48148.1"/>
    </source>
</evidence>
<dbReference type="AlphaFoldDB" id="A0A0V0U9U7"/>
<keyword evidence="3" id="KW-1185">Reference proteome</keyword>
<sequence>MKTATEHLSDQSANCSSSNQPLYGGITPLVGRCKRRNDRFVHDRQLEPYCIPCTDADRVNNSIPPDNEAEER</sequence>
<evidence type="ECO:0000256" key="1">
    <source>
        <dbReference type="SAM" id="MobiDB-lite"/>
    </source>
</evidence>
<feature type="compositionally biased region" description="Polar residues" evidence="1">
    <location>
        <begin position="10"/>
        <end position="21"/>
    </location>
</feature>
<organism evidence="2 3">
    <name type="scientific">Trichinella murrelli</name>
    <dbReference type="NCBI Taxonomy" id="144512"/>
    <lineage>
        <taxon>Eukaryota</taxon>
        <taxon>Metazoa</taxon>
        <taxon>Ecdysozoa</taxon>
        <taxon>Nematoda</taxon>
        <taxon>Enoplea</taxon>
        <taxon>Dorylaimia</taxon>
        <taxon>Trichinellida</taxon>
        <taxon>Trichinellidae</taxon>
        <taxon>Trichinella</taxon>
    </lineage>
</organism>
<feature type="region of interest" description="Disordered" evidence="1">
    <location>
        <begin position="1"/>
        <end position="24"/>
    </location>
</feature>
<evidence type="ECO:0000313" key="3">
    <source>
        <dbReference type="Proteomes" id="UP000055048"/>
    </source>
</evidence>
<dbReference type="EMBL" id="JYDJ01000033">
    <property type="protein sequence ID" value="KRX48148.1"/>
    <property type="molecule type" value="Genomic_DNA"/>
</dbReference>